<keyword evidence="3" id="KW-1185">Reference proteome</keyword>
<sequence length="141" mass="15407">MAPIFPPSPNRNSPPTHKRHKSPLLSAPPPPLLNGIFRRHNSLLNFDTQTRHDGSKCQNSKSVLAKTNSHNTWSKSGGESVRNIVRLGIKGAFSFSNLLGSSFLFGNLMGLNEWLYLALHVPHLAMDFLSGAIIGDGRPGQ</sequence>
<organism evidence="2 3">
    <name type="scientific">Heterodera trifolii</name>
    <dbReference type="NCBI Taxonomy" id="157864"/>
    <lineage>
        <taxon>Eukaryota</taxon>
        <taxon>Metazoa</taxon>
        <taxon>Ecdysozoa</taxon>
        <taxon>Nematoda</taxon>
        <taxon>Chromadorea</taxon>
        <taxon>Rhabditida</taxon>
        <taxon>Tylenchina</taxon>
        <taxon>Tylenchomorpha</taxon>
        <taxon>Tylenchoidea</taxon>
        <taxon>Heteroderidae</taxon>
        <taxon>Heteroderinae</taxon>
        <taxon>Heterodera</taxon>
    </lineage>
</organism>
<accession>A0ABD2IFS6</accession>
<protein>
    <submittedName>
        <fullName evidence="2">Uncharacterized protein</fullName>
    </submittedName>
</protein>
<dbReference type="Proteomes" id="UP001620626">
    <property type="component" value="Unassembled WGS sequence"/>
</dbReference>
<reference evidence="2 3" key="1">
    <citation type="submission" date="2024-10" db="EMBL/GenBank/DDBJ databases">
        <authorList>
            <person name="Kim D."/>
        </authorList>
    </citation>
    <scope>NUCLEOTIDE SEQUENCE [LARGE SCALE GENOMIC DNA]</scope>
    <source>
        <strain evidence="2">BH-2024</strain>
    </source>
</reference>
<dbReference type="EMBL" id="JBICBT010001253">
    <property type="protein sequence ID" value="KAL3076390.1"/>
    <property type="molecule type" value="Genomic_DNA"/>
</dbReference>
<name>A0ABD2IFS6_9BILA</name>
<gene>
    <name evidence="2" type="ORF">niasHT_039879</name>
</gene>
<proteinExistence type="predicted"/>
<evidence type="ECO:0000313" key="3">
    <source>
        <dbReference type="Proteomes" id="UP001620626"/>
    </source>
</evidence>
<comment type="caution">
    <text evidence="2">The sequence shown here is derived from an EMBL/GenBank/DDBJ whole genome shotgun (WGS) entry which is preliminary data.</text>
</comment>
<feature type="region of interest" description="Disordered" evidence="1">
    <location>
        <begin position="1"/>
        <end position="25"/>
    </location>
</feature>
<evidence type="ECO:0000256" key="1">
    <source>
        <dbReference type="SAM" id="MobiDB-lite"/>
    </source>
</evidence>
<evidence type="ECO:0000313" key="2">
    <source>
        <dbReference type="EMBL" id="KAL3076390.1"/>
    </source>
</evidence>
<dbReference type="AlphaFoldDB" id="A0ABD2IFS6"/>